<dbReference type="GO" id="GO:0051082">
    <property type="term" value="F:unfolded protein binding"/>
    <property type="evidence" value="ECO:0007669"/>
    <property type="project" value="TreeGrafter"/>
</dbReference>
<evidence type="ECO:0000256" key="6">
    <source>
        <dbReference type="ARBA" id="ARBA00023186"/>
    </source>
</evidence>
<dbReference type="CDD" id="cd00446">
    <property type="entry name" value="GrpE"/>
    <property type="match status" value="1"/>
</dbReference>
<sequence length="189" mass="21429">MSSSQKVPAETAEEYVAEAEEIEISEDGSEATFEQKIKHWRDKFKQCDVEKRQAMEDLQRGRAEFLNAKRMQDEQAKRERDRAVERVMEDLLPLADSFDMALTGAAWDAADAQWKKGIEGIRAQLQGLLTANGVEVIDTVNIPFNPNEHEAVMQESREGAAFDTVLAVLQKGYKRKEYIIRPAKVIVSN</sequence>
<evidence type="ECO:0000313" key="13">
    <source>
        <dbReference type="EMBL" id="OGG60490.1"/>
    </source>
</evidence>
<comment type="subcellular location">
    <subcellularLocation>
        <location evidence="1 10">Cytoplasm</location>
    </subcellularLocation>
</comment>
<dbReference type="PANTHER" id="PTHR21237">
    <property type="entry name" value="GRPE PROTEIN"/>
    <property type="match status" value="1"/>
</dbReference>
<dbReference type="GO" id="GO:0006457">
    <property type="term" value="P:protein folding"/>
    <property type="evidence" value="ECO:0007669"/>
    <property type="project" value="InterPro"/>
</dbReference>
<comment type="subunit">
    <text evidence="3 10">Homodimer.</text>
</comment>
<dbReference type="SUPFAM" id="SSF51064">
    <property type="entry name" value="Head domain of nucleotide exchange factor GrpE"/>
    <property type="match status" value="1"/>
</dbReference>
<evidence type="ECO:0000256" key="8">
    <source>
        <dbReference type="ARBA" id="ARBA00072274"/>
    </source>
</evidence>
<keyword evidence="6 10" id="KW-0143">Chaperone</keyword>
<dbReference type="Gene3D" id="2.30.22.10">
    <property type="entry name" value="Head domain of nucleotide exchange factor GrpE"/>
    <property type="match status" value="1"/>
</dbReference>
<gene>
    <name evidence="10" type="primary">grpE</name>
    <name evidence="13" type="ORF">A3C89_01330</name>
</gene>
<dbReference type="PROSITE" id="PS01071">
    <property type="entry name" value="GRPE"/>
    <property type="match status" value="1"/>
</dbReference>
<proteinExistence type="inferred from homology"/>
<dbReference type="GO" id="GO:0005737">
    <property type="term" value="C:cytoplasm"/>
    <property type="evidence" value="ECO:0007669"/>
    <property type="project" value="UniProtKB-SubCell"/>
</dbReference>
<evidence type="ECO:0000256" key="1">
    <source>
        <dbReference type="ARBA" id="ARBA00004496"/>
    </source>
</evidence>
<evidence type="ECO:0000256" key="3">
    <source>
        <dbReference type="ARBA" id="ARBA00011738"/>
    </source>
</evidence>
<comment type="caution">
    <text evidence="13">The sequence shown here is derived from an EMBL/GenBank/DDBJ whole genome shotgun (WGS) entry which is preliminary data.</text>
</comment>
<evidence type="ECO:0000256" key="5">
    <source>
        <dbReference type="ARBA" id="ARBA00023016"/>
    </source>
</evidence>
<evidence type="ECO:0000256" key="2">
    <source>
        <dbReference type="ARBA" id="ARBA00009054"/>
    </source>
</evidence>
<dbReference type="GO" id="GO:0042803">
    <property type="term" value="F:protein homodimerization activity"/>
    <property type="evidence" value="ECO:0007669"/>
    <property type="project" value="InterPro"/>
</dbReference>
<dbReference type="STRING" id="1798492.A3C89_01330"/>
<comment type="function">
    <text evidence="7 10 11">Participates actively in the response to hyperosmotic and heat shock by preventing the aggregation of stress-denatured proteins, in association with DnaK and GrpE. It is the nucleotide exchange factor for DnaK and may function as a thermosensor. Unfolded proteins bind initially to DnaJ; upon interaction with the DnaJ-bound protein, DnaK hydrolyzes its bound ATP, resulting in the formation of a stable complex. GrpE releases ADP from DnaK; ATP binding to DnaK triggers the release of the substrate protein, thus completing the reaction cycle. Several rounds of ATP-dependent interactions between DnaJ, DnaK and GrpE are required for fully efficient folding.</text>
</comment>
<dbReference type="Gene3D" id="3.90.20.20">
    <property type="match status" value="1"/>
</dbReference>
<keyword evidence="5 10" id="KW-0346">Stress response</keyword>
<evidence type="ECO:0000256" key="12">
    <source>
        <dbReference type="RuleBase" id="RU004478"/>
    </source>
</evidence>
<dbReference type="FunFam" id="2.30.22.10:FF:000001">
    <property type="entry name" value="Protein GrpE"/>
    <property type="match status" value="1"/>
</dbReference>
<dbReference type="HAMAP" id="MF_01151">
    <property type="entry name" value="GrpE"/>
    <property type="match status" value="1"/>
</dbReference>
<evidence type="ECO:0000256" key="9">
    <source>
        <dbReference type="ARBA" id="ARBA00076414"/>
    </source>
</evidence>
<dbReference type="GO" id="GO:0051087">
    <property type="term" value="F:protein-folding chaperone binding"/>
    <property type="evidence" value="ECO:0007669"/>
    <property type="project" value="InterPro"/>
</dbReference>
<dbReference type="PANTHER" id="PTHR21237:SF23">
    <property type="entry name" value="GRPE PROTEIN HOMOLOG, MITOCHONDRIAL"/>
    <property type="match status" value="1"/>
</dbReference>
<dbReference type="InterPro" id="IPR000740">
    <property type="entry name" value="GrpE"/>
</dbReference>
<keyword evidence="4 10" id="KW-0963">Cytoplasm</keyword>
<dbReference type="InterPro" id="IPR013805">
    <property type="entry name" value="GrpE_CC"/>
</dbReference>
<evidence type="ECO:0000256" key="4">
    <source>
        <dbReference type="ARBA" id="ARBA00022490"/>
    </source>
</evidence>
<dbReference type="EMBL" id="MFLF01000004">
    <property type="protein sequence ID" value="OGG60490.1"/>
    <property type="molecule type" value="Genomic_DNA"/>
</dbReference>
<evidence type="ECO:0000313" key="14">
    <source>
        <dbReference type="Proteomes" id="UP000178794"/>
    </source>
</evidence>
<name>A0A1F6DGN6_9BACT</name>
<dbReference type="Proteomes" id="UP000178794">
    <property type="component" value="Unassembled WGS sequence"/>
</dbReference>
<dbReference type="SUPFAM" id="SSF58014">
    <property type="entry name" value="Coiled-coil domain of nucleotide exchange factor GrpE"/>
    <property type="match status" value="1"/>
</dbReference>
<dbReference type="PRINTS" id="PR00773">
    <property type="entry name" value="GRPEPROTEIN"/>
</dbReference>
<dbReference type="GO" id="GO:0000774">
    <property type="term" value="F:adenyl-nucleotide exchange factor activity"/>
    <property type="evidence" value="ECO:0007669"/>
    <property type="project" value="InterPro"/>
</dbReference>
<comment type="similarity">
    <text evidence="2 10 12">Belongs to the GrpE family.</text>
</comment>
<evidence type="ECO:0000256" key="7">
    <source>
        <dbReference type="ARBA" id="ARBA00053401"/>
    </source>
</evidence>
<dbReference type="Pfam" id="PF01025">
    <property type="entry name" value="GrpE"/>
    <property type="match status" value="1"/>
</dbReference>
<reference evidence="13 14" key="1">
    <citation type="journal article" date="2016" name="Nat. Commun.">
        <title>Thousands of microbial genomes shed light on interconnected biogeochemical processes in an aquifer system.</title>
        <authorList>
            <person name="Anantharaman K."/>
            <person name="Brown C.T."/>
            <person name="Hug L.A."/>
            <person name="Sharon I."/>
            <person name="Castelle C.J."/>
            <person name="Probst A.J."/>
            <person name="Thomas B.C."/>
            <person name="Singh A."/>
            <person name="Wilkins M.J."/>
            <person name="Karaoz U."/>
            <person name="Brodie E.L."/>
            <person name="Williams K.H."/>
            <person name="Hubbard S.S."/>
            <person name="Banfield J.F."/>
        </authorList>
    </citation>
    <scope>NUCLEOTIDE SEQUENCE [LARGE SCALE GENOMIC DNA]</scope>
</reference>
<dbReference type="AlphaFoldDB" id="A0A1F6DGN6"/>
<dbReference type="InterPro" id="IPR009012">
    <property type="entry name" value="GrpE_head"/>
</dbReference>
<evidence type="ECO:0000256" key="11">
    <source>
        <dbReference type="RuleBase" id="RU000639"/>
    </source>
</evidence>
<accession>A0A1F6DGN6</accession>
<protein>
    <recommendedName>
        <fullName evidence="8 10">Protein GrpE</fullName>
    </recommendedName>
    <alternativeName>
        <fullName evidence="9 10">HSP-70 cofactor</fullName>
    </alternativeName>
</protein>
<evidence type="ECO:0000256" key="10">
    <source>
        <dbReference type="HAMAP-Rule" id="MF_01151"/>
    </source>
</evidence>
<organism evidence="13 14">
    <name type="scientific">Candidatus Kaiserbacteria bacterium RIFCSPHIGHO2_02_FULL_50_50</name>
    <dbReference type="NCBI Taxonomy" id="1798492"/>
    <lineage>
        <taxon>Bacteria</taxon>
        <taxon>Candidatus Kaiseribacteriota</taxon>
    </lineage>
</organism>